<proteinExistence type="predicted"/>
<dbReference type="EMBL" id="CM056742">
    <property type="protein sequence ID" value="KAJ8680987.1"/>
    <property type="molecule type" value="Genomic_DNA"/>
</dbReference>
<sequence length="146" mass="16548">MAPASVTIYNAGEACRNMIASHSKTVSRDPKLAVGDLVRVTRASNVFRKGYMRGWTLELFKIVRISTTRQPPVYFLQDLAGEDIDGLFYEEELSRVQKDLSKEAFEVGEILKTSGRGEEKRHFVSWKGYPEKFNSWVAAGDIQDLK</sequence>
<evidence type="ECO:0000313" key="2">
    <source>
        <dbReference type="Proteomes" id="UP001239111"/>
    </source>
</evidence>
<evidence type="ECO:0000313" key="1">
    <source>
        <dbReference type="EMBL" id="KAJ8680987.1"/>
    </source>
</evidence>
<comment type="caution">
    <text evidence="1">The sequence shown here is derived from an EMBL/GenBank/DDBJ whole genome shotgun (WGS) entry which is preliminary data.</text>
</comment>
<organism evidence="1 2">
    <name type="scientific">Eretmocerus hayati</name>
    <dbReference type="NCBI Taxonomy" id="131215"/>
    <lineage>
        <taxon>Eukaryota</taxon>
        <taxon>Metazoa</taxon>
        <taxon>Ecdysozoa</taxon>
        <taxon>Arthropoda</taxon>
        <taxon>Hexapoda</taxon>
        <taxon>Insecta</taxon>
        <taxon>Pterygota</taxon>
        <taxon>Neoptera</taxon>
        <taxon>Endopterygota</taxon>
        <taxon>Hymenoptera</taxon>
        <taxon>Apocrita</taxon>
        <taxon>Proctotrupomorpha</taxon>
        <taxon>Chalcidoidea</taxon>
        <taxon>Aphelinidae</taxon>
        <taxon>Aphelininae</taxon>
        <taxon>Eretmocerus</taxon>
    </lineage>
</organism>
<reference evidence="1" key="1">
    <citation type="submission" date="2023-04" db="EMBL/GenBank/DDBJ databases">
        <title>A chromosome-level genome assembly of the parasitoid wasp Eretmocerus hayati.</title>
        <authorList>
            <person name="Zhong Y."/>
            <person name="Liu S."/>
            <person name="Liu Y."/>
        </authorList>
    </citation>
    <scope>NUCLEOTIDE SEQUENCE</scope>
    <source>
        <strain evidence="1">ZJU_SS_LIU_2023</strain>
    </source>
</reference>
<keyword evidence="2" id="KW-1185">Reference proteome</keyword>
<dbReference type="Proteomes" id="UP001239111">
    <property type="component" value="Chromosome 2"/>
</dbReference>
<protein>
    <submittedName>
        <fullName evidence="1">Uncharacterized protein</fullName>
    </submittedName>
</protein>
<gene>
    <name evidence="1" type="ORF">QAD02_016774</name>
</gene>
<name>A0ACC2PC22_9HYME</name>
<accession>A0ACC2PC22</accession>